<feature type="transmembrane region" description="Helical" evidence="2">
    <location>
        <begin position="110"/>
        <end position="131"/>
    </location>
</feature>
<comment type="caution">
    <text evidence="4">The sequence shown here is derived from an EMBL/GenBank/DDBJ whole genome shotgun (WGS) entry which is preliminary data.</text>
</comment>
<evidence type="ECO:0000259" key="3">
    <source>
        <dbReference type="Pfam" id="PF02397"/>
    </source>
</evidence>
<reference evidence="4 5" key="1">
    <citation type="submission" date="2019-10" db="EMBL/GenBank/DDBJ databases">
        <title>Alcanivorax sp.PA15-N-34 draft genome sequence.</title>
        <authorList>
            <person name="Liao X."/>
            <person name="Shao Z."/>
        </authorList>
    </citation>
    <scope>NUCLEOTIDE SEQUENCE [LARGE SCALE GENOMIC DNA]</scope>
    <source>
        <strain evidence="4 5">PA15-N-34</strain>
    </source>
</reference>
<organism evidence="4 5">
    <name type="scientific">Alcanivorax sediminis</name>
    <dbReference type="NCBI Taxonomy" id="2663008"/>
    <lineage>
        <taxon>Bacteria</taxon>
        <taxon>Pseudomonadati</taxon>
        <taxon>Pseudomonadota</taxon>
        <taxon>Gammaproteobacteria</taxon>
        <taxon>Oceanospirillales</taxon>
        <taxon>Alcanivoracaceae</taxon>
        <taxon>Alcanivorax</taxon>
    </lineage>
</organism>
<comment type="similarity">
    <text evidence="1">Belongs to the bacterial sugar transferase family.</text>
</comment>
<protein>
    <submittedName>
        <fullName evidence="4">Sugar transferase</fullName>
    </submittedName>
</protein>
<keyword evidence="2" id="KW-0812">Transmembrane</keyword>
<keyword evidence="5" id="KW-1185">Reference proteome</keyword>
<dbReference type="PANTHER" id="PTHR30576">
    <property type="entry name" value="COLANIC BIOSYNTHESIS UDP-GLUCOSE LIPID CARRIER TRANSFERASE"/>
    <property type="match status" value="1"/>
</dbReference>
<proteinExistence type="inferred from homology"/>
<dbReference type="InterPro" id="IPR003362">
    <property type="entry name" value="Bact_transf"/>
</dbReference>
<evidence type="ECO:0000256" key="1">
    <source>
        <dbReference type="ARBA" id="ARBA00006464"/>
    </source>
</evidence>
<evidence type="ECO:0000256" key="2">
    <source>
        <dbReference type="SAM" id="Phobius"/>
    </source>
</evidence>
<evidence type="ECO:0000313" key="5">
    <source>
        <dbReference type="Proteomes" id="UP000469421"/>
    </source>
</evidence>
<feature type="transmembrane region" description="Helical" evidence="2">
    <location>
        <begin position="85"/>
        <end position="104"/>
    </location>
</feature>
<sequence length="425" mass="48112">MERQTLLLAPPSRYNKWYEKILLNNFTGHLIGLVTLLCATQLISYQGLPQDSAQTSTLLILAAMYITNSLLTFQISKFPGGRSPTYTLGLTVVVIGITLALLVITRTEYARTSLFIGLSLFFTLRFVAYGFSQRFRRHKFAVVPGCDPATLPAHKNVEWRALTSTSFEDSRFDGIIVDLKETLSDEWVRFISHANIQGIPVIDALHISELIRGKVDLNSLTVNDINDLQYSPLYGLLKRAIDIFAVLLAAPIIAPFCLLMAFIIRIDSPGPALFTQMRIGKGNKPFRIYKFRSMAPTDTTEHRFANEETHRITRVGALIRKTRIDELPQLLNVLMGNMSLVGPRPEQPGFVEEFEKALPLYSYRHMIKPGITGWAQVQQGYACELEETQEKLMHDFYYIKHLSFSMDMLIILKTIRTVLTGFGAR</sequence>
<dbReference type="PANTHER" id="PTHR30576:SF0">
    <property type="entry name" value="UNDECAPRENYL-PHOSPHATE N-ACETYLGALACTOSAMINYL 1-PHOSPHATE TRANSFERASE-RELATED"/>
    <property type="match status" value="1"/>
</dbReference>
<name>A0A6N7LYV8_9GAMM</name>
<keyword evidence="4" id="KW-0808">Transferase</keyword>
<keyword evidence="2" id="KW-1133">Transmembrane helix</keyword>
<gene>
    <name evidence="4" type="ORF">GFN93_14000</name>
</gene>
<dbReference type="Proteomes" id="UP000469421">
    <property type="component" value="Unassembled WGS sequence"/>
</dbReference>
<dbReference type="RefSeq" id="WP_153501641.1">
    <property type="nucleotide sequence ID" value="NZ_WIRE01000001.1"/>
</dbReference>
<dbReference type="GO" id="GO:0016780">
    <property type="term" value="F:phosphotransferase activity, for other substituted phosphate groups"/>
    <property type="evidence" value="ECO:0007669"/>
    <property type="project" value="TreeGrafter"/>
</dbReference>
<feature type="transmembrane region" description="Helical" evidence="2">
    <location>
        <begin position="55"/>
        <end position="73"/>
    </location>
</feature>
<accession>A0A6N7LYV8</accession>
<feature type="transmembrane region" description="Helical" evidence="2">
    <location>
        <begin position="243"/>
        <end position="264"/>
    </location>
</feature>
<dbReference type="Pfam" id="PF02397">
    <property type="entry name" value="Bac_transf"/>
    <property type="match status" value="1"/>
</dbReference>
<feature type="domain" description="Bacterial sugar transferase" evidence="3">
    <location>
        <begin position="238"/>
        <end position="419"/>
    </location>
</feature>
<dbReference type="AlphaFoldDB" id="A0A6N7LYV8"/>
<keyword evidence="2" id="KW-0472">Membrane</keyword>
<dbReference type="EMBL" id="WIRE01000001">
    <property type="protein sequence ID" value="MQX54364.1"/>
    <property type="molecule type" value="Genomic_DNA"/>
</dbReference>
<evidence type="ECO:0000313" key="4">
    <source>
        <dbReference type="EMBL" id="MQX54364.1"/>
    </source>
</evidence>
<feature type="transmembrane region" description="Helical" evidence="2">
    <location>
        <begin position="21"/>
        <end position="43"/>
    </location>
</feature>